<reference evidence="2 3" key="1">
    <citation type="submission" date="2019-02" db="EMBL/GenBank/DDBJ databases">
        <title>Deep-cultivation of Planctomycetes and their phenomic and genomic characterization uncovers novel biology.</title>
        <authorList>
            <person name="Wiegand S."/>
            <person name="Jogler M."/>
            <person name="Boedeker C."/>
            <person name="Pinto D."/>
            <person name="Vollmers J."/>
            <person name="Rivas-Marin E."/>
            <person name="Kohn T."/>
            <person name="Peeters S.H."/>
            <person name="Heuer A."/>
            <person name="Rast P."/>
            <person name="Oberbeckmann S."/>
            <person name="Bunk B."/>
            <person name="Jeske O."/>
            <person name="Meyerdierks A."/>
            <person name="Storesund J.E."/>
            <person name="Kallscheuer N."/>
            <person name="Luecker S."/>
            <person name="Lage O.M."/>
            <person name="Pohl T."/>
            <person name="Merkel B.J."/>
            <person name="Hornburger P."/>
            <person name="Mueller R.-W."/>
            <person name="Bruemmer F."/>
            <person name="Labrenz M."/>
            <person name="Spormann A.M."/>
            <person name="Op den Camp H."/>
            <person name="Overmann J."/>
            <person name="Amann R."/>
            <person name="Jetten M.S.M."/>
            <person name="Mascher T."/>
            <person name="Medema M.H."/>
            <person name="Devos D.P."/>
            <person name="Kaster A.-K."/>
            <person name="Ovreas L."/>
            <person name="Rohde M."/>
            <person name="Galperin M.Y."/>
            <person name="Jogler C."/>
        </authorList>
    </citation>
    <scope>NUCLEOTIDE SEQUENCE [LARGE SCALE GENOMIC DNA]</scope>
    <source>
        <strain evidence="2 3">ETA_A8</strain>
    </source>
</reference>
<accession>A0A517YM25</accession>
<keyword evidence="1" id="KW-1133">Transmembrane helix</keyword>
<evidence type="ECO:0000313" key="3">
    <source>
        <dbReference type="Proteomes" id="UP000315017"/>
    </source>
</evidence>
<dbReference type="EMBL" id="CP036274">
    <property type="protein sequence ID" value="QDU31272.1"/>
    <property type="molecule type" value="Genomic_DNA"/>
</dbReference>
<dbReference type="RefSeq" id="WP_145098134.1">
    <property type="nucleotide sequence ID" value="NZ_CP036274.1"/>
</dbReference>
<sequence length="155" mass="16739">MSFQFECPNGHLLEGTPDQAGQQCHCPTCGMLFLIPEPVVEAPSPPGIVFPGAPAAGGNPLAPQGPELLHIPCPNGHELETPPEMLDQDVLCPQCQAQFTLRRKNSVEFKRQQEELEMIRMAKLSKAWLQGAIVAVVLIVIGLGALIAIRIASRN</sequence>
<dbReference type="KEGG" id="aagg:ETAA8_64250"/>
<dbReference type="AlphaFoldDB" id="A0A517YM25"/>
<organism evidence="2 3">
    <name type="scientific">Anatilimnocola aggregata</name>
    <dbReference type="NCBI Taxonomy" id="2528021"/>
    <lineage>
        <taxon>Bacteria</taxon>
        <taxon>Pseudomonadati</taxon>
        <taxon>Planctomycetota</taxon>
        <taxon>Planctomycetia</taxon>
        <taxon>Pirellulales</taxon>
        <taxon>Pirellulaceae</taxon>
        <taxon>Anatilimnocola</taxon>
    </lineage>
</organism>
<evidence type="ECO:0000313" key="2">
    <source>
        <dbReference type="EMBL" id="QDU31272.1"/>
    </source>
</evidence>
<protein>
    <submittedName>
        <fullName evidence="2">Uncharacterized protein</fullName>
    </submittedName>
</protein>
<dbReference type="OrthoDB" id="292769at2"/>
<keyword evidence="1" id="KW-0812">Transmembrane</keyword>
<evidence type="ECO:0000256" key="1">
    <source>
        <dbReference type="SAM" id="Phobius"/>
    </source>
</evidence>
<gene>
    <name evidence="2" type="ORF">ETAA8_64250</name>
</gene>
<proteinExistence type="predicted"/>
<keyword evidence="1" id="KW-0472">Membrane</keyword>
<dbReference type="Proteomes" id="UP000315017">
    <property type="component" value="Chromosome"/>
</dbReference>
<keyword evidence="3" id="KW-1185">Reference proteome</keyword>
<feature type="transmembrane region" description="Helical" evidence="1">
    <location>
        <begin position="127"/>
        <end position="152"/>
    </location>
</feature>
<name>A0A517YM25_9BACT</name>